<reference evidence="2 3" key="1">
    <citation type="submission" date="2020-08" db="EMBL/GenBank/DDBJ databases">
        <authorList>
            <person name="Seo M.-J."/>
        </authorList>
    </citation>
    <scope>NUCLEOTIDE SEQUENCE [LARGE SCALE GENOMIC DNA]</scope>
    <source>
        <strain evidence="2 3">KIGAM211</strain>
    </source>
</reference>
<dbReference type="EMBL" id="JACKXE010000001">
    <property type="protein sequence ID" value="MBB6628514.1"/>
    <property type="molecule type" value="Genomic_DNA"/>
</dbReference>
<dbReference type="AlphaFoldDB" id="A0A7X0VB64"/>
<evidence type="ECO:0000313" key="3">
    <source>
        <dbReference type="Proteomes" id="UP000523955"/>
    </source>
</evidence>
<dbReference type="SUPFAM" id="SSF53756">
    <property type="entry name" value="UDP-Glycosyltransferase/glycogen phosphorylase"/>
    <property type="match status" value="1"/>
</dbReference>
<dbReference type="PANTHER" id="PTHR46401">
    <property type="entry name" value="GLYCOSYLTRANSFERASE WBBK-RELATED"/>
    <property type="match status" value="1"/>
</dbReference>
<protein>
    <submittedName>
        <fullName evidence="2">Glycosyltransferase family 4 protein</fullName>
    </submittedName>
</protein>
<gene>
    <name evidence="2" type="ORF">H5V45_14410</name>
</gene>
<dbReference type="GO" id="GO:0009103">
    <property type="term" value="P:lipopolysaccharide biosynthetic process"/>
    <property type="evidence" value="ECO:0007669"/>
    <property type="project" value="TreeGrafter"/>
</dbReference>
<dbReference type="Proteomes" id="UP000523955">
    <property type="component" value="Unassembled WGS sequence"/>
</dbReference>
<keyword evidence="1 2" id="KW-0808">Transferase</keyword>
<dbReference type="Pfam" id="PF13692">
    <property type="entry name" value="Glyco_trans_1_4"/>
    <property type="match status" value="1"/>
</dbReference>
<name>A0A7X0VB64_9ACTN</name>
<sequence length="367" mass="40736">MARRLVAMGWSCRVVTLDQDRIGSTRQQYLHVSRLRANRNDSSRIGRALSSLRLGLRSAVTVIRARPSAVHVHGIFWWTIPPVVAGRLVRSTVVIKATRDGDDDPRTVMAKRIGRFRVGAVYGLSLRLAHVIVVLNGESMQSCRGLPCFEKVRQLPNGIEVNELRRTELRRATARQKFGVPADGFVITFVGFLAPHKGVGDLITAWEQWRSKESTQLWLVGPDSGFYRELSDDVVADARALAGRDSRVQLLGHKPPDELPEIFWATDLYVLPSYAEGMPNSLLEALGAGCQILATDIPGIIDIVDEQSAFLVRPGDVVGLVENMRQAEAGVEKATHNIVAKIDIHHLAEIYDALYRRVEPSAKREVS</sequence>
<organism evidence="2 3">
    <name type="scientific">Nocardioides luti</name>
    <dbReference type="NCBI Taxonomy" id="2761101"/>
    <lineage>
        <taxon>Bacteria</taxon>
        <taxon>Bacillati</taxon>
        <taxon>Actinomycetota</taxon>
        <taxon>Actinomycetes</taxon>
        <taxon>Propionibacteriales</taxon>
        <taxon>Nocardioidaceae</taxon>
        <taxon>Nocardioides</taxon>
    </lineage>
</organism>
<dbReference type="GO" id="GO:0016757">
    <property type="term" value="F:glycosyltransferase activity"/>
    <property type="evidence" value="ECO:0007669"/>
    <property type="project" value="UniProtKB-KW"/>
</dbReference>
<evidence type="ECO:0000313" key="2">
    <source>
        <dbReference type="EMBL" id="MBB6628514.1"/>
    </source>
</evidence>
<dbReference type="CDD" id="cd03801">
    <property type="entry name" value="GT4_PimA-like"/>
    <property type="match status" value="1"/>
</dbReference>
<evidence type="ECO:0000256" key="1">
    <source>
        <dbReference type="ARBA" id="ARBA00022679"/>
    </source>
</evidence>
<keyword evidence="3" id="KW-1185">Reference proteome</keyword>
<dbReference type="Gene3D" id="3.40.50.2000">
    <property type="entry name" value="Glycogen Phosphorylase B"/>
    <property type="match status" value="2"/>
</dbReference>
<dbReference type="PANTHER" id="PTHR46401:SF2">
    <property type="entry name" value="GLYCOSYLTRANSFERASE WBBK-RELATED"/>
    <property type="match status" value="1"/>
</dbReference>
<comment type="caution">
    <text evidence="2">The sequence shown here is derived from an EMBL/GenBank/DDBJ whole genome shotgun (WGS) entry which is preliminary data.</text>
</comment>
<accession>A0A7X0VB64</accession>
<proteinExistence type="predicted"/>